<dbReference type="GO" id="GO:0016491">
    <property type="term" value="F:oxidoreductase activity"/>
    <property type="evidence" value="ECO:0007669"/>
    <property type="project" value="UniProtKB-KW"/>
</dbReference>
<gene>
    <name evidence="4" type="ORF">MM415B02381_0007</name>
</gene>
<dbReference type="AlphaFoldDB" id="A0A6M3LAS5"/>
<dbReference type="InterPro" id="IPR029061">
    <property type="entry name" value="THDP-binding"/>
</dbReference>
<evidence type="ECO:0000256" key="1">
    <source>
        <dbReference type="ARBA" id="ARBA00001964"/>
    </source>
</evidence>
<comment type="cofactor">
    <cofactor evidence="1">
        <name>thiamine diphosphate</name>
        <dbReference type="ChEBI" id="CHEBI:58937"/>
    </cofactor>
</comment>
<dbReference type="SMART" id="SM00861">
    <property type="entry name" value="Transket_pyr"/>
    <property type="match status" value="1"/>
</dbReference>
<sequence length="175" mass="19779">MEYKEELTKAMTMLAQDERTVFIGQSVRYSGHAMFNTLKDVPMEKRIELPVFEDTQMGMSIGMAMVGMIPISIYPRMDFLLCAMNQLVNHLAVMKEMSNGQFNPRVIIRTALGSNIPFKAGAQHGKDIMEPLRMLCHNGVAIVRLRQPELIVQEYKYALKYGGSAILIEEGDLYG</sequence>
<name>A0A6M3LAS5_9ZZZZ</name>
<proteinExistence type="predicted"/>
<evidence type="ECO:0000259" key="3">
    <source>
        <dbReference type="SMART" id="SM00861"/>
    </source>
</evidence>
<dbReference type="GO" id="GO:0009083">
    <property type="term" value="P:branched-chain amino acid catabolic process"/>
    <property type="evidence" value="ECO:0007669"/>
    <property type="project" value="TreeGrafter"/>
</dbReference>
<dbReference type="Gene3D" id="3.40.50.970">
    <property type="match status" value="1"/>
</dbReference>
<dbReference type="GO" id="GO:0007584">
    <property type="term" value="P:response to nutrient"/>
    <property type="evidence" value="ECO:0007669"/>
    <property type="project" value="TreeGrafter"/>
</dbReference>
<dbReference type="EMBL" id="MT142909">
    <property type="protein sequence ID" value="QJA90381.1"/>
    <property type="molecule type" value="Genomic_DNA"/>
</dbReference>
<evidence type="ECO:0000313" key="4">
    <source>
        <dbReference type="EMBL" id="QJA90381.1"/>
    </source>
</evidence>
<feature type="domain" description="Transketolase-like pyrimidine-binding" evidence="3">
    <location>
        <begin position="1"/>
        <end position="175"/>
    </location>
</feature>
<accession>A0A6M3LAS5</accession>
<reference evidence="4" key="1">
    <citation type="submission" date="2020-03" db="EMBL/GenBank/DDBJ databases">
        <title>The deep terrestrial virosphere.</title>
        <authorList>
            <person name="Holmfeldt K."/>
            <person name="Nilsson E."/>
            <person name="Simone D."/>
            <person name="Lopez-Fernandez M."/>
            <person name="Wu X."/>
            <person name="de Brujin I."/>
            <person name="Lundin D."/>
            <person name="Andersson A."/>
            <person name="Bertilsson S."/>
            <person name="Dopson M."/>
        </authorList>
    </citation>
    <scope>NUCLEOTIDE SEQUENCE</scope>
    <source>
        <strain evidence="4">MM415B02381</strain>
    </source>
</reference>
<protein>
    <submittedName>
        <fullName evidence="4">Putative transketolase domain containing protein</fullName>
    </submittedName>
</protein>
<keyword evidence="2" id="KW-0560">Oxidoreductase</keyword>
<evidence type="ECO:0000256" key="2">
    <source>
        <dbReference type="ARBA" id="ARBA00023002"/>
    </source>
</evidence>
<dbReference type="InterPro" id="IPR005475">
    <property type="entry name" value="Transketolase-like_Pyr-bd"/>
</dbReference>
<dbReference type="PANTHER" id="PTHR42980:SF1">
    <property type="entry name" value="2-OXOISOVALERATE DEHYDROGENASE SUBUNIT BETA, MITOCHONDRIAL"/>
    <property type="match status" value="1"/>
</dbReference>
<dbReference type="SUPFAM" id="SSF52518">
    <property type="entry name" value="Thiamin diphosphate-binding fold (THDP-binding)"/>
    <property type="match status" value="1"/>
</dbReference>
<dbReference type="PANTHER" id="PTHR42980">
    <property type="entry name" value="2-OXOISOVALERATE DEHYDROGENASE SUBUNIT BETA-RELATED"/>
    <property type="match status" value="1"/>
</dbReference>
<organism evidence="4">
    <name type="scientific">viral metagenome</name>
    <dbReference type="NCBI Taxonomy" id="1070528"/>
    <lineage>
        <taxon>unclassified sequences</taxon>
        <taxon>metagenomes</taxon>
        <taxon>organismal metagenomes</taxon>
    </lineage>
</organism>